<dbReference type="AlphaFoldDB" id="A0A4U5JZ34"/>
<evidence type="ECO:0000313" key="3">
    <source>
        <dbReference type="Proteomes" id="UP000308707"/>
    </source>
</evidence>
<dbReference type="Proteomes" id="UP000308707">
    <property type="component" value="Unassembled WGS sequence"/>
</dbReference>
<proteinExistence type="predicted"/>
<dbReference type="RefSeq" id="WP_137266311.1">
    <property type="nucleotide sequence ID" value="NZ_SZUA01000001.1"/>
</dbReference>
<dbReference type="EMBL" id="SZUA01000001">
    <property type="protein sequence ID" value="TKR34108.1"/>
    <property type="molecule type" value="Genomic_DNA"/>
</dbReference>
<evidence type="ECO:0000313" key="2">
    <source>
        <dbReference type="EMBL" id="TKR34108.1"/>
    </source>
</evidence>
<keyword evidence="1" id="KW-0812">Transmembrane</keyword>
<comment type="caution">
    <text evidence="2">The sequence shown here is derived from an EMBL/GenBank/DDBJ whole genome shotgun (WGS) entry which is preliminary data.</text>
</comment>
<organism evidence="2 3">
    <name type="scientific">Luteimonas gilva</name>
    <dbReference type="NCBI Taxonomy" id="2572684"/>
    <lineage>
        <taxon>Bacteria</taxon>
        <taxon>Pseudomonadati</taxon>
        <taxon>Pseudomonadota</taxon>
        <taxon>Gammaproteobacteria</taxon>
        <taxon>Lysobacterales</taxon>
        <taxon>Lysobacteraceae</taxon>
        <taxon>Luteimonas</taxon>
    </lineage>
</organism>
<keyword evidence="1" id="KW-0472">Membrane</keyword>
<keyword evidence="1" id="KW-1133">Transmembrane helix</keyword>
<accession>A0A4U5JZ34</accession>
<keyword evidence="3" id="KW-1185">Reference proteome</keyword>
<reference evidence="2 3" key="1">
    <citation type="submission" date="2019-04" db="EMBL/GenBank/DDBJ databases">
        <title>Reference strain of H23.</title>
        <authorList>
            <person name="Luo X."/>
        </authorList>
    </citation>
    <scope>NUCLEOTIDE SEQUENCE [LARGE SCALE GENOMIC DNA]</scope>
    <source>
        <strain evidence="2 3">H23</strain>
    </source>
</reference>
<gene>
    <name evidence="2" type="ORF">FCE95_07535</name>
</gene>
<feature type="transmembrane region" description="Helical" evidence="1">
    <location>
        <begin position="6"/>
        <end position="30"/>
    </location>
</feature>
<protein>
    <submittedName>
        <fullName evidence="2">Uncharacterized protein</fullName>
    </submittedName>
</protein>
<dbReference type="OrthoDB" id="7571741at2"/>
<feature type="transmembrane region" description="Helical" evidence="1">
    <location>
        <begin position="42"/>
        <end position="60"/>
    </location>
</feature>
<name>A0A4U5JZ34_9GAMM</name>
<sequence length="187" mass="21122">MTKFEYLSVLTSIIIGLALANLLSGAARLIQLRARVKPHATTLCWMAMLFLANIQIWWVAFERREANEFSFFAFLLYLMMPIATFLVSFLVLPDLGDEDQVDLAANFDGNRPWFFGLLGLVPAVSLIEEWTHDGNIPLDSDAAFRFVFLGLCVLAACVRSARFQLWNAVFVLCGFVAYVSVLFLQLR</sequence>
<feature type="transmembrane region" description="Helical" evidence="1">
    <location>
        <begin position="165"/>
        <end position="186"/>
    </location>
</feature>
<evidence type="ECO:0000256" key="1">
    <source>
        <dbReference type="SAM" id="Phobius"/>
    </source>
</evidence>
<feature type="transmembrane region" description="Helical" evidence="1">
    <location>
        <begin position="142"/>
        <end position="158"/>
    </location>
</feature>
<feature type="transmembrane region" description="Helical" evidence="1">
    <location>
        <begin position="72"/>
        <end position="92"/>
    </location>
</feature>